<reference evidence="1 2" key="1">
    <citation type="submission" date="2019-11" db="EMBL/GenBank/DDBJ databases">
        <title>Comparative genomics of hydrocarbon-degrading Desulfosarcina strains.</title>
        <authorList>
            <person name="Watanabe M."/>
            <person name="Kojima H."/>
            <person name="Fukui M."/>
        </authorList>
    </citation>
    <scope>NUCLEOTIDE SEQUENCE [LARGE SCALE GENOMIC DNA]</scope>
    <source>
        <strain evidence="1 2">PL12</strain>
    </source>
</reference>
<sequence length="92" mass="10384">MGLPEPHEHRLCQGETIGLPRDGFRGCPPASVLQMMLRGAFRECAFEKTIRFGSKGRLARRRWTRVAFLQPWVPWSGAWLRPSVAPGVTGRP</sequence>
<proteinExistence type="predicted"/>
<evidence type="ECO:0000313" key="2">
    <source>
        <dbReference type="Proteomes" id="UP000427906"/>
    </source>
</evidence>
<evidence type="ECO:0000313" key="1">
    <source>
        <dbReference type="EMBL" id="BBO67874.1"/>
    </source>
</evidence>
<protein>
    <submittedName>
        <fullName evidence="1">Uncharacterized protein</fullName>
    </submittedName>
</protein>
<keyword evidence="2" id="KW-1185">Reference proteome</keyword>
<dbReference type="AlphaFoldDB" id="A0A5K7YNG1"/>
<dbReference type="EMBL" id="AP021874">
    <property type="protein sequence ID" value="BBO67874.1"/>
    <property type="molecule type" value="Genomic_DNA"/>
</dbReference>
<name>A0A5K7YNG1_9BACT</name>
<organism evidence="1 2">
    <name type="scientific">Desulfosarcina alkanivorans</name>
    <dbReference type="NCBI Taxonomy" id="571177"/>
    <lineage>
        <taxon>Bacteria</taxon>
        <taxon>Pseudomonadati</taxon>
        <taxon>Thermodesulfobacteriota</taxon>
        <taxon>Desulfobacteria</taxon>
        <taxon>Desulfobacterales</taxon>
        <taxon>Desulfosarcinaceae</taxon>
        <taxon>Desulfosarcina</taxon>
    </lineage>
</organism>
<dbReference type="KEGG" id="dalk:DSCA_18040"/>
<accession>A0A5K7YNG1</accession>
<dbReference type="Proteomes" id="UP000427906">
    <property type="component" value="Chromosome"/>
</dbReference>
<gene>
    <name evidence="1" type="ORF">DSCA_18040</name>
</gene>